<keyword evidence="5" id="KW-1185">Reference proteome</keyword>
<evidence type="ECO:0000256" key="2">
    <source>
        <dbReference type="ARBA" id="ARBA00022980"/>
    </source>
</evidence>
<dbReference type="Pfam" id="PF00830">
    <property type="entry name" value="Ribosomal_L28"/>
    <property type="match status" value="1"/>
</dbReference>
<evidence type="ECO:0000313" key="4">
    <source>
        <dbReference type="EMBL" id="ODQ72198.1"/>
    </source>
</evidence>
<evidence type="ECO:0008006" key="6">
    <source>
        <dbReference type="Google" id="ProtNLM"/>
    </source>
</evidence>
<sequence length="189" mass="22103">MQLLRSVLAAPLLKARITLITYTSRTFCSSPPVAAREFKHVVSRRVKQKPAKKTNFWVKQHLKTYRRIKYPPYPYGDSNIFKRSNRGLFGGKFPMRGHSVSSNLEKKNLKRWLPNENKTTLYSAVLKKRIRLHVVASVMKTIKKEGGLDNYLIKDKPARIKELGPRGWRLRYAVMLRLKEQEAKRLRGR</sequence>
<evidence type="ECO:0000256" key="1">
    <source>
        <dbReference type="ARBA" id="ARBA00008760"/>
    </source>
</evidence>
<dbReference type="Proteomes" id="UP000094385">
    <property type="component" value="Unassembled WGS sequence"/>
</dbReference>
<evidence type="ECO:0000313" key="5">
    <source>
        <dbReference type="Proteomes" id="UP000094385"/>
    </source>
</evidence>
<evidence type="ECO:0000256" key="3">
    <source>
        <dbReference type="ARBA" id="ARBA00023274"/>
    </source>
</evidence>
<accession>A0A1E3Q3Q5</accession>
<proteinExistence type="inferred from homology"/>
<dbReference type="InterPro" id="IPR026569">
    <property type="entry name" value="Ribosomal_bL28"/>
</dbReference>
<reference evidence="4 5" key="1">
    <citation type="journal article" date="2016" name="Proc. Natl. Acad. Sci. U.S.A.">
        <title>Comparative genomics of biotechnologically important yeasts.</title>
        <authorList>
            <person name="Riley R."/>
            <person name="Haridas S."/>
            <person name="Wolfe K.H."/>
            <person name="Lopes M.R."/>
            <person name="Hittinger C.T."/>
            <person name="Goeker M."/>
            <person name="Salamov A.A."/>
            <person name="Wisecaver J.H."/>
            <person name="Long T.M."/>
            <person name="Calvey C.H."/>
            <person name="Aerts A.L."/>
            <person name="Barry K.W."/>
            <person name="Choi C."/>
            <person name="Clum A."/>
            <person name="Coughlan A.Y."/>
            <person name="Deshpande S."/>
            <person name="Douglass A.P."/>
            <person name="Hanson S.J."/>
            <person name="Klenk H.-P."/>
            <person name="LaButti K.M."/>
            <person name="Lapidus A."/>
            <person name="Lindquist E.A."/>
            <person name="Lipzen A.M."/>
            <person name="Meier-Kolthoff J.P."/>
            <person name="Ohm R.A."/>
            <person name="Otillar R.P."/>
            <person name="Pangilinan J.L."/>
            <person name="Peng Y."/>
            <person name="Rokas A."/>
            <person name="Rosa C.A."/>
            <person name="Scheuner C."/>
            <person name="Sibirny A.A."/>
            <person name="Slot J.C."/>
            <person name="Stielow J.B."/>
            <person name="Sun H."/>
            <person name="Kurtzman C.P."/>
            <person name="Blackwell M."/>
            <person name="Grigoriev I.V."/>
            <person name="Jeffries T.W."/>
        </authorList>
    </citation>
    <scope>NUCLEOTIDE SEQUENCE [LARGE SCALE GENOMIC DNA]</scope>
    <source>
        <strain evidence="4 5">NRRL Y-11557</strain>
    </source>
</reference>
<dbReference type="STRING" id="675824.A0A1E3Q3Q5"/>
<protein>
    <recommendedName>
        <fullName evidence="6">Ribosomal protein L28</fullName>
    </recommendedName>
</protein>
<dbReference type="PANTHER" id="PTHR13528:SF2">
    <property type="entry name" value="LARGE RIBOSOMAL SUBUNIT PROTEIN BL28M"/>
    <property type="match status" value="1"/>
</dbReference>
<dbReference type="Gene3D" id="2.30.170.40">
    <property type="entry name" value="Ribosomal protein L28/L24"/>
    <property type="match status" value="1"/>
</dbReference>
<dbReference type="GO" id="GO:0005762">
    <property type="term" value="C:mitochondrial large ribosomal subunit"/>
    <property type="evidence" value="ECO:0007669"/>
    <property type="project" value="EnsemblFungi"/>
</dbReference>
<dbReference type="InterPro" id="IPR034704">
    <property type="entry name" value="Ribosomal_bL28/bL31-like_sf"/>
</dbReference>
<gene>
    <name evidence="4" type="ORF">LIPSTDRAFT_72906</name>
</gene>
<dbReference type="GO" id="GO:0003735">
    <property type="term" value="F:structural constituent of ribosome"/>
    <property type="evidence" value="ECO:0007669"/>
    <property type="project" value="EnsemblFungi"/>
</dbReference>
<dbReference type="InterPro" id="IPR037147">
    <property type="entry name" value="Ribosomal_bL28_sf"/>
</dbReference>
<comment type="similarity">
    <text evidence="1">Belongs to the bacterial ribosomal protein bL28 family.</text>
</comment>
<dbReference type="OrthoDB" id="361870at2759"/>
<dbReference type="EMBL" id="KV454296">
    <property type="protein sequence ID" value="ODQ72198.1"/>
    <property type="molecule type" value="Genomic_DNA"/>
</dbReference>
<keyword evidence="3" id="KW-0687">Ribonucleoprotein</keyword>
<dbReference type="PANTHER" id="PTHR13528">
    <property type="entry name" value="39S RIBOSOMAL PROTEIN L28, MITOCHONDRIAL"/>
    <property type="match status" value="1"/>
</dbReference>
<dbReference type="AlphaFoldDB" id="A0A1E3Q3Q5"/>
<keyword evidence="2" id="KW-0689">Ribosomal protein</keyword>
<organism evidence="4 5">
    <name type="scientific">Lipomyces starkeyi NRRL Y-11557</name>
    <dbReference type="NCBI Taxonomy" id="675824"/>
    <lineage>
        <taxon>Eukaryota</taxon>
        <taxon>Fungi</taxon>
        <taxon>Dikarya</taxon>
        <taxon>Ascomycota</taxon>
        <taxon>Saccharomycotina</taxon>
        <taxon>Lipomycetes</taxon>
        <taxon>Lipomycetales</taxon>
        <taxon>Lipomycetaceae</taxon>
        <taxon>Lipomyces</taxon>
    </lineage>
</organism>
<dbReference type="SUPFAM" id="SSF143800">
    <property type="entry name" value="L28p-like"/>
    <property type="match status" value="1"/>
</dbReference>
<name>A0A1E3Q3Q5_LIPST</name>